<evidence type="ECO:0008006" key="3">
    <source>
        <dbReference type="Google" id="ProtNLM"/>
    </source>
</evidence>
<dbReference type="SUPFAM" id="SSF54427">
    <property type="entry name" value="NTF2-like"/>
    <property type="match status" value="1"/>
</dbReference>
<organism evidence="1 2">
    <name type="scientific">Pseudonocardia charpentierae</name>
    <dbReference type="NCBI Taxonomy" id="3075545"/>
    <lineage>
        <taxon>Bacteria</taxon>
        <taxon>Bacillati</taxon>
        <taxon>Actinomycetota</taxon>
        <taxon>Actinomycetes</taxon>
        <taxon>Pseudonocardiales</taxon>
        <taxon>Pseudonocardiaceae</taxon>
        <taxon>Pseudonocardia</taxon>
    </lineage>
</organism>
<proteinExistence type="predicted"/>
<evidence type="ECO:0000313" key="2">
    <source>
        <dbReference type="Proteomes" id="UP001183202"/>
    </source>
</evidence>
<name>A0ABU2N8U8_9PSEU</name>
<protein>
    <recommendedName>
        <fullName evidence="3">SnoaL-like domain-containing protein</fullName>
    </recommendedName>
</protein>
<reference evidence="2" key="1">
    <citation type="submission" date="2023-07" db="EMBL/GenBank/DDBJ databases">
        <title>30 novel species of actinomycetes from the DSMZ collection.</title>
        <authorList>
            <person name="Nouioui I."/>
        </authorList>
    </citation>
    <scope>NUCLEOTIDE SEQUENCE [LARGE SCALE GENOMIC DNA]</scope>
    <source>
        <strain evidence="2">DSM 45834</strain>
    </source>
</reference>
<dbReference type="InterPro" id="IPR032710">
    <property type="entry name" value="NTF2-like_dom_sf"/>
</dbReference>
<dbReference type="Gene3D" id="3.10.450.50">
    <property type="match status" value="1"/>
</dbReference>
<comment type="caution">
    <text evidence="1">The sequence shown here is derived from an EMBL/GenBank/DDBJ whole genome shotgun (WGS) entry which is preliminary data.</text>
</comment>
<evidence type="ECO:0000313" key="1">
    <source>
        <dbReference type="EMBL" id="MDT0349977.1"/>
    </source>
</evidence>
<dbReference type="RefSeq" id="WP_311556005.1">
    <property type="nucleotide sequence ID" value="NZ_JAVREJ010000005.1"/>
</dbReference>
<dbReference type="EMBL" id="JAVREJ010000005">
    <property type="protein sequence ID" value="MDT0349977.1"/>
    <property type="molecule type" value="Genomic_DNA"/>
</dbReference>
<dbReference type="Proteomes" id="UP001183202">
    <property type="component" value="Unassembled WGS sequence"/>
</dbReference>
<accession>A0ABU2N8U8</accession>
<keyword evidence="2" id="KW-1185">Reference proteome</keyword>
<gene>
    <name evidence="1" type="ORF">RM445_10625</name>
</gene>
<sequence length="136" mass="14590">MEHHPVAAQIAADVARRDPQRLSAALTETARLRALLPGGPIQAHGRENVAACLCALFEDFDAVHVVESAGESVADKLLIHYRLDVIRAAQRWVCTQTAICNLVDGRLAVIDLLCSGFREIETNVDMPAPSGAPLVG</sequence>